<name>A0A0A0BDS6_9GAMM</name>
<proteinExistence type="predicted"/>
<gene>
    <name evidence="1" type="ORF">LP43_2340</name>
</gene>
<evidence type="ECO:0000313" key="1">
    <source>
        <dbReference type="EMBL" id="KGM06025.1"/>
    </source>
</evidence>
<organism evidence="1 2">
    <name type="scientific">Methylophaga thiooxydans</name>
    <dbReference type="NCBI Taxonomy" id="392484"/>
    <lineage>
        <taxon>Bacteria</taxon>
        <taxon>Pseudomonadati</taxon>
        <taxon>Pseudomonadota</taxon>
        <taxon>Gammaproteobacteria</taxon>
        <taxon>Thiotrichales</taxon>
        <taxon>Piscirickettsiaceae</taxon>
        <taxon>Methylophaga</taxon>
    </lineage>
</organism>
<reference evidence="1 2" key="1">
    <citation type="submission" date="2014-09" db="EMBL/GenBank/DDBJ databases">
        <authorList>
            <person name="Grob C."/>
            <person name="Taubert M."/>
            <person name="Howat A.M."/>
            <person name="Burns O.J."/>
            <person name="Dixon J.L."/>
            <person name="Chen Y."/>
            <person name="Murrell J.C."/>
        </authorList>
    </citation>
    <scope>NUCLEOTIDE SEQUENCE [LARGE SCALE GENOMIC DNA]</scope>
    <source>
        <strain evidence="1">L4</strain>
    </source>
</reference>
<dbReference type="Gene3D" id="1.10.1200.10">
    <property type="entry name" value="ACP-like"/>
    <property type="match status" value="1"/>
</dbReference>
<accession>A0A0A0BDS6</accession>
<dbReference type="STRING" id="392484.LP43_2340"/>
<dbReference type="AlphaFoldDB" id="A0A0A0BDS6"/>
<dbReference type="SUPFAM" id="SSF47336">
    <property type="entry name" value="ACP-like"/>
    <property type="match status" value="1"/>
</dbReference>
<dbReference type="Proteomes" id="UP000029999">
    <property type="component" value="Unassembled WGS sequence"/>
</dbReference>
<dbReference type="InterPro" id="IPR036736">
    <property type="entry name" value="ACP-like_sf"/>
</dbReference>
<evidence type="ECO:0000313" key="2">
    <source>
        <dbReference type="Proteomes" id="UP000029999"/>
    </source>
</evidence>
<dbReference type="EMBL" id="JRQD01000006">
    <property type="protein sequence ID" value="KGM06025.1"/>
    <property type="molecule type" value="Genomic_DNA"/>
</dbReference>
<sequence>MNKQHVIDDLYLIMKDDMQLPHMDQFHANARLNQDLYLDSVQFLQLLLNLELKKGYNIPDDALSGEAFVSVDSLAEFLLSLQQEAV</sequence>
<protein>
    <submittedName>
        <fullName evidence="1">Acyl carrier protein associated with anthrachelin biosynthesis</fullName>
    </submittedName>
</protein>
<comment type="caution">
    <text evidence="1">The sequence shown here is derived from an EMBL/GenBank/DDBJ whole genome shotgun (WGS) entry which is preliminary data.</text>
</comment>
<dbReference type="RefSeq" id="WP_008290796.1">
    <property type="nucleotide sequence ID" value="NZ_JRQD01000006.1"/>
</dbReference>